<dbReference type="InterPro" id="IPR007466">
    <property type="entry name" value="Peptidyl-Arg-deiminase_porph"/>
</dbReference>
<dbReference type="PANTHER" id="PTHR31377:SF0">
    <property type="entry name" value="AGMATINE DEIMINASE-RELATED"/>
    <property type="match status" value="1"/>
</dbReference>
<reference evidence="3 4" key="1">
    <citation type="submission" date="2023-01" db="EMBL/GenBank/DDBJ databases">
        <title>Thalassococcus onchidii sp. nov., isolated from a marine invertebrate from the South China Sea.</title>
        <authorList>
            <person name="Xu S."/>
            <person name="Liu Z."/>
            <person name="Xu Y."/>
        </authorList>
    </citation>
    <scope>NUCLEOTIDE SEQUENCE [LARGE SCALE GENOMIC DNA]</scope>
    <source>
        <strain evidence="3 4">KCTC 32084</strain>
    </source>
</reference>
<dbReference type="SUPFAM" id="SSF55909">
    <property type="entry name" value="Pentein"/>
    <property type="match status" value="1"/>
</dbReference>
<evidence type="ECO:0000313" key="4">
    <source>
        <dbReference type="Proteomes" id="UP001210720"/>
    </source>
</evidence>
<dbReference type="Gene3D" id="3.75.10.10">
    <property type="entry name" value="L-arginine/glycine Amidinotransferase, Chain A"/>
    <property type="match status" value="1"/>
</dbReference>
<organism evidence="3 4">
    <name type="scientific">Thalassococcus lentus</name>
    <dbReference type="NCBI Taxonomy" id="1210524"/>
    <lineage>
        <taxon>Bacteria</taxon>
        <taxon>Pseudomonadati</taxon>
        <taxon>Pseudomonadota</taxon>
        <taxon>Alphaproteobacteria</taxon>
        <taxon>Rhodobacterales</taxon>
        <taxon>Roseobacteraceae</taxon>
        <taxon>Thalassococcus</taxon>
    </lineage>
</organism>
<keyword evidence="4" id="KW-1185">Reference proteome</keyword>
<sequence length="358" mass="39386">MLRRDFLRSGLVAGAFGLCFSNKASAATDGFYVPAEHAPHDFTLMQWPASRFVYTDANELAEVQATIARIASTISEFEPVVLLAHADLHSEIRPQLPSAVTLWDIPTEDLWARDSGPLFARDAQGNLAIRHIRFNGWGSKQVHQNDSQIAERVANRLDVPLLQSTLTGEPGGVEQDGTGTLIAHESSWLNDNRNPSMTLEQISDALLEAYGAKRILWGPGVYGLDITDFHIDSLARFSRPGVVLMTLSEMETGEDPFHDAAAEMFDILNDDKDLQIEVLPEPETPRLRELDAVTAYANFYVCNGAVIAQQFGDPETDSIAKDALQRHFPERDVIMLNADPLARIGGGVHCATREVPAV</sequence>
<dbReference type="Pfam" id="PF04371">
    <property type="entry name" value="PAD_porph"/>
    <property type="match status" value="1"/>
</dbReference>
<keyword evidence="1" id="KW-0378">Hydrolase</keyword>
<gene>
    <name evidence="3" type="ORF">PFY00_13755</name>
</gene>
<keyword evidence="2" id="KW-0732">Signal</keyword>
<dbReference type="EMBL" id="JAQIOY010000004">
    <property type="protein sequence ID" value="MDA7425793.1"/>
    <property type="molecule type" value="Genomic_DNA"/>
</dbReference>
<dbReference type="PANTHER" id="PTHR31377">
    <property type="entry name" value="AGMATINE DEIMINASE-RELATED"/>
    <property type="match status" value="1"/>
</dbReference>
<comment type="caution">
    <text evidence="3">The sequence shown here is derived from an EMBL/GenBank/DDBJ whole genome shotgun (WGS) entry which is preliminary data.</text>
</comment>
<dbReference type="RefSeq" id="WP_271433148.1">
    <property type="nucleotide sequence ID" value="NZ_JAQIOY010000004.1"/>
</dbReference>
<accession>A0ABT4XV43</accession>
<name>A0ABT4XV43_9RHOB</name>
<dbReference type="Proteomes" id="UP001210720">
    <property type="component" value="Unassembled WGS sequence"/>
</dbReference>
<feature type="signal peptide" evidence="2">
    <location>
        <begin position="1"/>
        <end position="26"/>
    </location>
</feature>
<evidence type="ECO:0000313" key="3">
    <source>
        <dbReference type="EMBL" id="MDA7425793.1"/>
    </source>
</evidence>
<protein>
    <submittedName>
        <fullName evidence="3">Agmatine deiminase family protein</fullName>
    </submittedName>
</protein>
<evidence type="ECO:0000256" key="1">
    <source>
        <dbReference type="ARBA" id="ARBA00022801"/>
    </source>
</evidence>
<feature type="chain" id="PRO_5047216164" evidence="2">
    <location>
        <begin position="27"/>
        <end position="358"/>
    </location>
</feature>
<evidence type="ECO:0000256" key="2">
    <source>
        <dbReference type="SAM" id="SignalP"/>
    </source>
</evidence>
<proteinExistence type="predicted"/>